<name>A0A8J2LEA8_9HEXA</name>
<dbReference type="EMBL" id="CAJVCH010495954">
    <property type="protein sequence ID" value="CAG7820968.1"/>
    <property type="molecule type" value="Genomic_DNA"/>
</dbReference>
<feature type="non-terminal residue" evidence="1">
    <location>
        <position position="1"/>
    </location>
</feature>
<gene>
    <name evidence="1" type="ORF">AFUS01_LOCUS31334</name>
</gene>
<accession>A0A8J2LEA8</accession>
<comment type="caution">
    <text evidence="1">The sequence shown here is derived from an EMBL/GenBank/DDBJ whole genome shotgun (WGS) entry which is preliminary data.</text>
</comment>
<evidence type="ECO:0000313" key="1">
    <source>
        <dbReference type="EMBL" id="CAG7820968.1"/>
    </source>
</evidence>
<dbReference type="AlphaFoldDB" id="A0A8J2LEA8"/>
<dbReference type="Proteomes" id="UP000708208">
    <property type="component" value="Unassembled WGS sequence"/>
</dbReference>
<organism evidence="1 2">
    <name type="scientific">Allacma fusca</name>
    <dbReference type="NCBI Taxonomy" id="39272"/>
    <lineage>
        <taxon>Eukaryota</taxon>
        <taxon>Metazoa</taxon>
        <taxon>Ecdysozoa</taxon>
        <taxon>Arthropoda</taxon>
        <taxon>Hexapoda</taxon>
        <taxon>Collembola</taxon>
        <taxon>Symphypleona</taxon>
        <taxon>Sminthuridae</taxon>
        <taxon>Allacma</taxon>
    </lineage>
</organism>
<evidence type="ECO:0000313" key="2">
    <source>
        <dbReference type="Proteomes" id="UP000708208"/>
    </source>
</evidence>
<proteinExistence type="predicted"/>
<protein>
    <submittedName>
        <fullName evidence="1">Uncharacterized protein</fullName>
    </submittedName>
</protein>
<keyword evidence="2" id="KW-1185">Reference proteome</keyword>
<sequence length="21" mass="2437">MHLELTCPITGVRKRQAHFAQ</sequence>
<reference evidence="1" key="1">
    <citation type="submission" date="2021-06" db="EMBL/GenBank/DDBJ databases">
        <authorList>
            <person name="Hodson N. C."/>
            <person name="Mongue J. A."/>
            <person name="Jaron S. K."/>
        </authorList>
    </citation>
    <scope>NUCLEOTIDE SEQUENCE</scope>
</reference>